<gene>
    <name evidence="14" type="ORF">A2008_11775</name>
</gene>
<evidence type="ECO:0000256" key="5">
    <source>
        <dbReference type="ARBA" id="ARBA00022917"/>
    </source>
</evidence>
<dbReference type="GO" id="GO:0005829">
    <property type="term" value="C:cytosol"/>
    <property type="evidence" value="ECO:0007669"/>
    <property type="project" value="TreeGrafter"/>
</dbReference>
<evidence type="ECO:0000313" key="15">
    <source>
        <dbReference type="Proteomes" id="UP000178735"/>
    </source>
</evidence>
<dbReference type="EMBL" id="MGFH01000220">
    <property type="protein sequence ID" value="OGM01933.1"/>
    <property type="molecule type" value="Genomic_DNA"/>
</dbReference>
<dbReference type="Gene3D" id="1.10.287.380">
    <property type="entry name" value="Valyl-tRNA synthetase, C-terminal domain"/>
    <property type="match status" value="1"/>
</dbReference>
<evidence type="ECO:0000256" key="12">
    <source>
        <dbReference type="SAM" id="Coils"/>
    </source>
</evidence>
<comment type="catalytic activity">
    <reaction evidence="10">
        <text>tRNA(Val) + L-valine + ATP = L-valyl-tRNA(Val) + AMP + diphosphate</text>
        <dbReference type="Rhea" id="RHEA:10704"/>
        <dbReference type="Rhea" id="RHEA-COMP:9672"/>
        <dbReference type="Rhea" id="RHEA-COMP:9708"/>
        <dbReference type="ChEBI" id="CHEBI:30616"/>
        <dbReference type="ChEBI" id="CHEBI:33019"/>
        <dbReference type="ChEBI" id="CHEBI:57762"/>
        <dbReference type="ChEBI" id="CHEBI:78442"/>
        <dbReference type="ChEBI" id="CHEBI:78537"/>
        <dbReference type="ChEBI" id="CHEBI:456215"/>
        <dbReference type="EC" id="6.1.1.9"/>
    </reaction>
</comment>
<feature type="coiled-coil region" evidence="12">
    <location>
        <begin position="128"/>
        <end position="155"/>
    </location>
</feature>
<dbReference type="GO" id="GO:0006438">
    <property type="term" value="P:valyl-tRNA aminoacylation"/>
    <property type="evidence" value="ECO:0007669"/>
    <property type="project" value="InterPro"/>
</dbReference>
<dbReference type="AlphaFoldDB" id="A0A1F7WGJ2"/>
<evidence type="ECO:0000259" key="13">
    <source>
        <dbReference type="Pfam" id="PF10458"/>
    </source>
</evidence>
<keyword evidence="4" id="KW-0067">ATP-binding</keyword>
<keyword evidence="6 12" id="KW-0175">Coiled coil</keyword>
<evidence type="ECO:0000256" key="7">
    <source>
        <dbReference type="ARBA" id="ARBA00023146"/>
    </source>
</evidence>
<evidence type="ECO:0000313" key="14">
    <source>
        <dbReference type="EMBL" id="OGM01933.1"/>
    </source>
</evidence>
<comment type="similarity">
    <text evidence="11">Belongs to the class-I aminoacyl-tRNA synthetase family. ValS type 1 subfamily.</text>
</comment>
<keyword evidence="3" id="KW-0547">Nucleotide-binding</keyword>
<evidence type="ECO:0000256" key="8">
    <source>
        <dbReference type="ARBA" id="ARBA00024407"/>
    </source>
</evidence>
<dbReference type="FunFam" id="1.10.287.380:FF:000001">
    <property type="entry name" value="Valine--tRNA ligase"/>
    <property type="match status" value="1"/>
</dbReference>
<keyword evidence="5" id="KW-0648">Protein biosynthesis</keyword>
<dbReference type="GO" id="GO:0004832">
    <property type="term" value="F:valine-tRNA ligase activity"/>
    <property type="evidence" value="ECO:0007669"/>
    <property type="project" value="UniProtKB-EC"/>
</dbReference>
<dbReference type="InterPro" id="IPR002303">
    <property type="entry name" value="Valyl-tRNA_ligase"/>
</dbReference>
<evidence type="ECO:0000256" key="1">
    <source>
        <dbReference type="ARBA" id="ARBA00013169"/>
    </source>
</evidence>
<dbReference type="InterPro" id="IPR010978">
    <property type="entry name" value="tRNA-bd_arm"/>
</dbReference>
<evidence type="ECO:0000256" key="10">
    <source>
        <dbReference type="ARBA" id="ARBA00047552"/>
    </source>
</evidence>
<reference evidence="14 15" key="1">
    <citation type="journal article" date="2016" name="Nat. Commun.">
        <title>Thousands of microbial genomes shed light on interconnected biogeochemical processes in an aquifer system.</title>
        <authorList>
            <person name="Anantharaman K."/>
            <person name="Brown C.T."/>
            <person name="Hug L.A."/>
            <person name="Sharon I."/>
            <person name="Castelle C.J."/>
            <person name="Probst A.J."/>
            <person name="Thomas B.C."/>
            <person name="Singh A."/>
            <person name="Wilkins M.J."/>
            <person name="Karaoz U."/>
            <person name="Brodie E.L."/>
            <person name="Williams K.H."/>
            <person name="Hubbard S.S."/>
            <person name="Banfield J.F."/>
        </authorList>
    </citation>
    <scope>NUCLEOTIDE SEQUENCE [LARGE SCALE GENOMIC DNA]</scope>
</reference>
<dbReference type="SUPFAM" id="SSF47323">
    <property type="entry name" value="Anticodon-binding domain of a subclass of class I aminoacyl-tRNA synthetases"/>
    <property type="match status" value="1"/>
</dbReference>
<evidence type="ECO:0000256" key="2">
    <source>
        <dbReference type="ARBA" id="ARBA00022598"/>
    </source>
</evidence>
<protein>
    <recommendedName>
        <fullName evidence="8">Valine--tRNA ligase</fullName>
        <ecNumber evidence="1">6.1.1.9</ecNumber>
    </recommendedName>
    <alternativeName>
        <fullName evidence="9">Valyl-tRNA synthetase</fullName>
    </alternativeName>
</protein>
<evidence type="ECO:0000256" key="4">
    <source>
        <dbReference type="ARBA" id="ARBA00022840"/>
    </source>
</evidence>
<comment type="caution">
    <text evidence="14">The sequence shown here is derived from an EMBL/GenBank/DDBJ whole genome shotgun (WGS) entry which is preliminary data.</text>
</comment>
<dbReference type="Pfam" id="PF10458">
    <property type="entry name" value="Val_tRNA-synt_C"/>
    <property type="match status" value="1"/>
</dbReference>
<feature type="domain" description="Valyl-tRNA synthetase tRNA-binding arm" evidence="13">
    <location>
        <begin position="130"/>
        <end position="194"/>
    </location>
</feature>
<evidence type="ECO:0000256" key="6">
    <source>
        <dbReference type="ARBA" id="ARBA00023054"/>
    </source>
</evidence>
<proteinExistence type="inferred from homology"/>
<dbReference type="InterPro" id="IPR019499">
    <property type="entry name" value="Val-tRNA_synth_tRNA-bd"/>
</dbReference>
<dbReference type="Proteomes" id="UP000178735">
    <property type="component" value="Unassembled WGS sequence"/>
</dbReference>
<name>A0A1F7WGJ2_9BACT</name>
<organism evidence="14 15">
    <name type="scientific">Candidatus Wallbacteria bacterium GWC2_49_35</name>
    <dbReference type="NCBI Taxonomy" id="1817813"/>
    <lineage>
        <taxon>Bacteria</taxon>
        <taxon>Candidatus Walliibacteriota</taxon>
    </lineage>
</organism>
<evidence type="ECO:0000256" key="9">
    <source>
        <dbReference type="ARBA" id="ARBA00029936"/>
    </source>
</evidence>
<dbReference type="InterPro" id="IPR009080">
    <property type="entry name" value="tRNAsynth_Ia_anticodon-bd"/>
</dbReference>
<dbReference type="InterPro" id="IPR037118">
    <property type="entry name" value="Val-tRNA_synth_C_sf"/>
</dbReference>
<keyword evidence="7" id="KW-0030">Aminoacyl-tRNA synthetase</keyword>
<dbReference type="GO" id="GO:0005524">
    <property type="term" value="F:ATP binding"/>
    <property type="evidence" value="ECO:0007669"/>
    <property type="project" value="UniProtKB-KW"/>
</dbReference>
<dbReference type="PANTHER" id="PTHR11946">
    <property type="entry name" value="VALYL-TRNA SYNTHETASES"/>
    <property type="match status" value="1"/>
</dbReference>
<dbReference type="SUPFAM" id="SSF46589">
    <property type="entry name" value="tRNA-binding arm"/>
    <property type="match status" value="1"/>
</dbReference>
<keyword evidence="2" id="KW-0436">Ligase</keyword>
<evidence type="ECO:0000256" key="11">
    <source>
        <dbReference type="ARBA" id="ARBA00060830"/>
    </source>
</evidence>
<dbReference type="EC" id="6.1.1.9" evidence="1"/>
<dbReference type="PANTHER" id="PTHR11946:SF93">
    <property type="entry name" value="VALINE--TRNA LIGASE, CHLOROPLASTIC_MITOCHONDRIAL 2"/>
    <property type="match status" value="1"/>
</dbReference>
<evidence type="ECO:0000256" key="3">
    <source>
        <dbReference type="ARBA" id="ARBA00022741"/>
    </source>
</evidence>
<sequence>MISAFPDAAGFTKRTGLNLTDDERHEIFSSFKFLKEAIVATRQIRAELAVSPGIQIKPLFVCKSDRIKNALESNARWIKTVMRAEELSYKFEMTEKPKGMAVTSVVAEMKGLAGEMTRVDIYVPLAGLIDVAKEKERLEREIAKADEELVRVNNKLQNKNFVERASADVVEKERAKLEKYAQIKEKLISTIESLED</sequence>
<dbReference type="STRING" id="1817813.A2008_11775"/>
<accession>A0A1F7WGJ2</accession>